<evidence type="ECO:0000256" key="9">
    <source>
        <dbReference type="ARBA" id="ARBA00022547"/>
    </source>
</evidence>
<evidence type="ECO:0000256" key="13">
    <source>
        <dbReference type="ARBA" id="ARBA00023065"/>
    </source>
</evidence>
<evidence type="ECO:0000256" key="4">
    <source>
        <dbReference type="ARBA" id="ARBA00006842"/>
    </source>
</evidence>
<evidence type="ECO:0000256" key="14">
    <source>
        <dbReference type="ARBA" id="ARBA00023128"/>
    </source>
</evidence>
<evidence type="ECO:0000256" key="12">
    <source>
        <dbReference type="ARBA" id="ARBA00022927"/>
    </source>
</evidence>
<dbReference type="GO" id="GO:0015031">
    <property type="term" value="P:protein transport"/>
    <property type="evidence" value="ECO:0007669"/>
    <property type="project" value="UniProtKB-KW"/>
</dbReference>
<dbReference type="FunFam" id="2.20.70.30:FF:000002">
    <property type="entry name" value="Nascent polypeptide-associated complex (NAC), alpha subunit"/>
    <property type="match status" value="1"/>
</dbReference>
<dbReference type="PROSITE" id="PS51151">
    <property type="entry name" value="NAC_AB"/>
    <property type="match status" value="1"/>
</dbReference>
<dbReference type="PANTHER" id="PTHR21713">
    <property type="entry name" value="NASCENT POLYPEPTIDE ASSOCIATED COMPLEX ALPHA SUBUNIT-RELATED"/>
    <property type="match status" value="1"/>
</dbReference>
<evidence type="ECO:0000313" key="22">
    <source>
        <dbReference type="Proteomes" id="UP000746612"/>
    </source>
</evidence>
<feature type="compositionally biased region" description="Polar residues" evidence="19">
    <location>
        <begin position="32"/>
        <end position="41"/>
    </location>
</feature>
<feature type="compositionally biased region" description="Acidic residues" evidence="19">
    <location>
        <begin position="197"/>
        <end position="212"/>
    </location>
</feature>
<protein>
    <recommendedName>
        <fullName evidence="7">ATP synthase subunit d, mitochondrial</fullName>
    </recommendedName>
    <alternativeName>
        <fullName evidence="17">Alpha-NAC</fullName>
    </alternativeName>
    <alternativeName>
        <fullName evidence="6">Nascent polypeptide-associated complex subunit alpha</fullName>
    </alternativeName>
</protein>
<evidence type="ECO:0000256" key="15">
    <source>
        <dbReference type="ARBA" id="ARBA00023136"/>
    </source>
</evidence>
<dbReference type="InterPro" id="IPR008689">
    <property type="entry name" value="ATP_synth_F0_dsu_mt"/>
</dbReference>
<keyword evidence="12" id="KW-0653">Protein transport</keyword>
<keyword evidence="18" id="KW-0175">Coiled coil</keyword>
<feature type="region of interest" description="Disordered" evidence="19">
    <location>
        <begin position="164"/>
        <end position="221"/>
    </location>
</feature>
<dbReference type="InterPro" id="IPR002715">
    <property type="entry name" value="Nas_poly-pep-assoc_cplx_dom"/>
</dbReference>
<keyword evidence="15" id="KW-0472">Membrane</keyword>
<keyword evidence="9" id="KW-0138">CF(0)</keyword>
<dbReference type="InterPro" id="IPR038187">
    <property type="entry name" value="NAC_A/B_dom_sf"/>
</dbReference>
<feature type="coiled-coil region" evidence="18">
    <location>
        <begin position="418"/>
        <end position="445"/>
    </location>
</feature>
<dbReference type="CDD" id="cd14358">
    <property type="entry name" value="UBA_NAC_euk"/>
    <property type="match status" value="1"/>
</dbReference>
<feature type="region of interest" description="Disordered" evidence="19">
    <location>
        <begin position="296"/>
        <end position="315"/>
    </location>
</feature>
<dbReference type="SUPFAM" id="SSF161065">
    <property type="entry name" value="ATP synthase D chain-like"/>
    <property type="match status" value="1"/>
</dbReference>
<evidence type="ECO:0000256" key="11">
    <source>
        <dbReference type="ARBA" id="ARBA00022792"/>
    </source>
</evidence>
<dbReference type="Gene3D" id="2.20.70.30">
    <property type="entry name" value="Nascent polypeptide-associated complex domain"/>
    <property type="match status" value="1"/>
</dbReference>
<proteinExistence type="inferred from homology"/>
<dbReference type="Pfam" id="PF01849">
    <property type="entry name" value="NAC"/>
    <property type="match status" value="1"/>
</dbReference>
<dbReference type="GO" id="GO:0005854">
    <property type="term" value="C:nascent polypeptide-associated complex"/>
    <property type="evidence" value="ECO:0007669"/>
    <property type="project" value="InterPro"/>
</dbReference>
<evidence type="ECO:0000256" key="7">
    <source>
        <dbReference type="ARBA" id="ARBA00021688"/>
    </source>
</evidence>
<dbReference type="GO" id="GO:0045259">
    <property type="term" value="C:proton-transporting ATP synthase complex"/>
    <property type="evidence" value="ECO:0007669"/>
    <property type="project" value="UniProtKB-KW"/>
</dbReference>
<evidence type="ECO:0000259" key="20">
    <source>
        <dbReference type="PROSITE" id="PS51151"/>
    </source>
</evidence>
<evidence type="ECO:0000256" key="1">
    <source>
        <dbReference type="ARBA" id="ARBA00004123"/>
    </source>
</evidence>
<evidence type="ECO:0000256" key="18">
    <source>
        <dbReference type="SAM" id="Coils"/>
    </source>
</evidence>
<dbReference type="Pfam" id="PF19026">
    <property type="entry name" value="UBA_HYPK"/>
    <property type="match status" value="1"/>
</dbReference>
<comment type="caution">
    <text evidence="21">The sequence shown here is derived from an EMBL/GenBank/DDBJ whole genome shotgun (WGS) entry which is preliminary data.</text>
</comment>
<comment type="similarity">
    <text evidence="5">Belongs to the NAC-alpha family.</text>
</comment>
<dbReference type="InterPro" id="IPR044034">
    <property type="entry name" value="NAC-like_UBA"/>
</dbReference>
<dbReference type="GO" id="GO:0005634">
    <property type="term" value="C:nucleus"/>
    <property type="evidence" value="ECO:0007669"/>
    <property type="project" value="UniProtKB-SubCell"/>
</dbReference>
<feature type="compositionally biased region" description="Basic and acidic residues" evidence="19">
    <location>
        <begin position="51"/>
        <end position="67"/>
    </location>
</feature>
<keyword evidence="11" id="KW-0999">Mitochondrion inner membrane</keyword>
<comment type="subcellular location">
    <subcellularLocation>
        <location evidence="3">Cytoplasm</location>
    </subcellularLocation>
    <subcellularLocation>
        <location evidence="2">Mitochondrion inner membrane</location>
    </subcellularLocation>
    <subcellularLocation>
        <location evidence="1">Nucleus</location>
    </subcellularLocation>
</comment>
<accession>A0A9N8R926</accession>
<gene>
    <name evidence="21" type="ORF">MDCFG202_LOCUS142690</name>
</gene>
<dbReference type="GO" id="GO:0005743">
    <property type="term" value="C:mitochondrial inner membrane"/>
    <property type="evidence" value="ECO:0007669"/>
    <property type="project" value="UniProtKB-SubCell"/>
</dbReference>
<keyword evidence="13" id="KW-0406">Ion transport</keyword>
<dbReference type="Proteomes" id="UP000746612">
    <property type="component" value="Unassembled WGS sequence"/>
</dbReference>
<name>A0A9N8R926_GIBZA</name>
<feature type="domain" description="NAC-A/B" evidence="20">
    <location>
        <begin position="95"/>
        <end position="160"/>
    </location>
</feature>
<evidence type="ECO:0000256" key="6">
    <source>
        <dbReference type="ARBA" id="ARBA00014437"/>
    </source>
</evidence>
<evidence type="ECO:0000256" key="16">
    <source>
        <dbReference type="ARBA" id="ARBA00023310"/>
    </source>
</evidence>
<evidence type="ECO:0000256" key="17">
    <source>
        <dbReference type="ARBA" id="ARBA00030300"/>
    </source>
</evidence>
<feature type="compositionally biased region" description="Basic and acidic residues" evidence="19">
    <location>
        <begin position="173"/>
        <end position="196"/>
    </location>
</feature>
<dbReference type="GO" id="GO:0015078">
    <property type="term" value="F:proton transmembrane transporter activity"/>
    <property type="evidence" value="ECO:0007669"/>
    <property type="project" value="InterPro"/>
</dbReference>
<organism evidence="21 22">
    <name type="scientific">Gibberella zeae</name>
    <name type="common">Wheat head blight fungus</name>
    <name type="synonym">Fusarium graminearum</name>
    <dbReference type="NCBI Taxonomy" id="5518"/>
    <lineage>
        <taxon>Eukaryota</taxon>
        <taxon>Fungi</taxon>
        <taxon>Dikarya</taxon>
        <taxon>Ascomycota</taxon>
        <taxon>Pezizomycotina</taxon>
        <taxon>Sordariomycetes</taxon>
        <taxon>Hypocreomycetidae</taxon>
        <taxon>Hypocreales</taxon>
        <taxon>Nectriaceae</taxon>
        <taxon>Fusarium</taxon>
    </lineage>
</organism>
<evidence type="ECO:0000256" key="10">
    <source>
        <dbReference type="ARBA" id="ARBA00022781"/>
    </source>
</evidence>
<feature type="compositionally biased region" description="Acidic residues" evidence="19">
    <location>
        <begin position="68"/>
        <end position="82"/>
    </location>
</feature>
<sequence>MNGFHLPPSTKQALELSLCEIPITKRGRERIGQQTDVSGTRKTIAKMSNPRVEELPDEEPKKTTVQEHEDDSSDDSEVEEVGEGQLPAGSTVIHNRNEKKARKALEKLHLTRIPGITRVTLRRPKNILFVINTPEVYKSPNSNTYIVFGEAKIEDVNAAAQQAAAAQLASQNAEDHSGHNHGEPSKAVEADEKKEDKEDDEDEEEEEEEEVDASGLEDKDIELVMTQANVSRNKAVKALKENDNDIVNSIMALTALRRQLNPSFQLINEGSENAARRIFEVDSRDRLAPGCSLEVRQSHQTIKSRSSSQPSRHPTYLKMATRSAALKLDWTKVTSSLGLRGQTVASLQAFKKRNEDVRRKVQQLQEQPTTVDFSQYRSVLKNQAIIDEIEKRFNAFKPVTYDVSRQLKAIDAFEAEAVKNAEATKQAVDLELKDLAATLKNIEEARPFEDLTVDEVAAAEKSIDEKTDQLVSKGRWMVPGYKEKFGDLAMV</sequence>
<feature type="region of interest" description="Disordered" evidence="19">
    <location>
        <begin position="27"/>
        <end position="97"/>
    </location>
</feature>
<dbReference type="Gene3D" id="1.10.8.10">
    <property type="entry name" value="DNA helicase RuvA subunit, C-terminal domain"/>
    <property type="match status" value="1"/>
</dbReference>
<comment type="similarity">
    <text evidence="4">Belongs to the ATPase d subunit family.</text>
</comment>
<dbReference type="InterPro" id="IPR016641">
    <property type="entry name" value="EGD2/NACA0like"/>
</dbReference>
<dbReference type="AlphaFoldDB" id="A0A9N8R926"/>
<dbReference type="Pfam" id="PF05873">
    <property type="entry name" value="Mt_ATP-synt_D"/>
    <property type="match status" value="1"/>
</dbReference>
<keyword evidence="8" id="KW-0813">Transport</keyword>
<dbReference type="CDD" id="cd22054">
    <property type="entry name" value="NAC_NACA"/>
    <property type="match status" value="1"/>
</dbReference>
<keyword evidence="16" id="KW-0066">ATP synthesis</keyword>
<evidence type="ECO:0000256" key="2">
    <source>
        <dbReference type="ARBA" id="ARBA00004273"/>
    </source>
</evidence>
<feature type="compositionally biased region" description="Polar residues" evidence="19">
    <location>
        <begin position="298"/>
        <end position="312"/>
    </location>
</feature>
<evidence type="ECO:0000256" key="3">
    <source>
        <dbReference type="ARBA" id="ARBA00004496"/>
    </source>
</evidence>
<reference evidence="21" key="1">
    <citation type="submission" date="2021-03" db="EMBL/GenBank/DDBJ databases">
        <authorList>
            <person name="Alouane T."/>
            <person name="Langin T."/>
            <person name="Bonhomme L."/>
        </authorList>
    </citation>
    <scope>NUCLEOTIDE SEQUENCE</scope>
    <source>
        <strain evidence="21">MDC_Fg202</strain>
    </source>
</reference>
<dbReference type="EMBL" id="CAJPIJ010000104">
    <property type="protein sequence ID" value="CAG1975964.1"/>
    <property type="molecule type" value="Genomic_DNA"/>
</dbReference>
<dbReference type="SMART" id="SM01407">
    <property type="entry name" value="NAC"/>
    <property type="match status" value="1"/>
</dbReference>
<evidence type="ECO:0000313" key="21">
    <source>
        <dbReference type="EMBL" id="CAG1975964.1"/>
    </source>
</evidence>
<evidence type="ECO:0000256" key="5">
    <source>
        <dbReference type="ARBA" id="ARBA00009882"/>
    </source>
</evidence>
<dbReference type="Gene3D" id="6.10.280.70">
    <property type="match status" value="1"/>
</dbReference>
<dbReference type="FunFam" id="1.10.8.10:FF:000006">
    <property type="entry name" value="Putative nascent polypeptide-associated complex subunit alpha"/>
    <property type="match status" value="1"/>
</dbReference>
<keyword evidence="14" id="KW-0496">Mitochondrion</keyword>
<dbReference type="GO" id="GO:0015986">
    <property type="term" value="P:proton motive force-driven ATP synthesis"/>
    <property type="evidence" value="ECO:0007669"/>
    <property type="project" value="InterPro"/>
</dbReference>
<evidence type="ECO:0000256" key="8">
    <source>
        <dbReference type="ARBA" id="ARBA00022448"/>
    </source>
</evidence>
<dbReference type="InterPro" id="IPR036228">
    <property type="entry name" value="ATP_synth_F0_dsu_sf_mt"/>
</dbReference>
<keyword evidence="10" id="KW-0375">Hydrogen ion transport</keyword>
<evidence type="ECO:0000256" key="19">
    <source>
        <dbReference type="SAM" id="MobiDB-lite"/>
    </source>
</evidence>